<name>A0A7S7LSR2_9BACT</name>
<dbReference type="Proteomes" id="UP000593994">
    <property type="component" value="Chromosome"/>
</dbReference>
<accession>A0A7S7LSR2</accession>
<sequence length="630" mass="72233">MKLIFLLLLAIGLLHTEELDDLLGTYTHNSDLSQQTKLESGGAVTIFTRKDLDIMQAHSLKDLLKSHPIVRYKESRGGISDMFNKGSSAFFSSSSIRLYIDNQELVSSTFGSGITASNNINLDSIDHVEIYTRSPSYEFSTEPTYILIKLYSKTPERDRGGKLNLNYGNRGFNQQSAYYADELKDYSYVTYVSRSDDKKKEYSSHNIPIKRDSESNSFFGSIYTNYNKLQVMAGTSNLDTSIARSPTATYEVSTGHYDYLNIGYETTYFKNIFISVNNQFTHISGENKEAAAAGFDESPYSPDLDFDREEGVFTAEIKYTNESDYNRLIAGAKFRNKSFEMVEAKVDGVLSSKDDYSRQSISTIFLEERYSISDNNIISAATQYAIVDNNGGIKNEDLFQFRLSHTYIYEKFVFKSFAYRVESLVEPYIYVDFPWTERPLDNQVLNAISEEIKYIDGKNEIEFVATYGVTKNLFQQLPFAKNNLAVNPSGAFTNSKNDVKNISTFLEYTYNFDIDNKLVSNVSYADIRNFNNKSIAAFVRSLNRVGKFDIFNELVYNRNNINNKSYYDYSAGVKYRYTNDVILSLKGENIFNRGYEDSYYRVDPNTFLAEEPINISPVEQRFFISMEYMF</sequence>
<keyword evidence="2" id="KW-0675">Receptor</keyword>
<dbReference type="Pfam" id="PF07715">
    <property type="entry name" value="Plug"/>
    <property type="match status" value="1"/>
</dbReference>
<keyword evidence="3" id="KW-1185">Reference proteome</keyword>
<reference evidence="2 3" key="1">
    <citation type="submission" date="2020-05" db="EMBL/GenBank/DDBJ databases">
        <title>Sulfurimonas marisnigri, sp. nov., and Sulfurimonas baltica, sp. nov., manganese oxide reducing chemolithoautotrophs of the class Epsilonproteobacteria isolated from the pelagic redoxclines of the Black and Baltic Seas and emended description of the genus Sulfurimonas.</title>
        <authorList>
            <person name="Henkel J.V."/>
            <person name="Laudan C."/>
            <person name="Werner J."/>
            <person name="Neu T."/>
            <person name="Plewe S."/>
            <person name="Sproer C."/>
            <person name="Bunk B."/>
            <person name="Schulz-Vogt H.N."/>
        </authorList>
    </citation>
    <scope>NUCLEOTIDE SEQUENCE [LARGE SCALE GENOMIC DNA]</scope>
    <source>
        <strain evidence="2 3">GD2</strain>
    </source>
</reference>
<protein>
    <submittedName>
        <fullName evidence="2">TonB-dependent receptor plug domain-containing protein</fullName>
    </submittedName>
</protein>
<dbReference type="AlphaFoldDB" id="A0A7S7LSR2"/>
<dbReference type="InterPro" id="IPR037066">
    <property type="entry name" value="Plug_dom_sf"/>
</dbReference>
<dbReference type="SUPFAM" id="SSF56935">
    <property type="entry name" value="Porins"/>
    <property type="match status" value="1"/>
</dbReference>
<dbReference type="KEGG" id="sbal:HUE88_06930"/>
<feature type="domain" description="TonB-dependent receptor plug" evidence="1">
    <location>
        <begin position="37"/>
        <end position="136"/>
    </location>
</feature>
<dbReference type="InterPro" id="IPR012910">
    <property type="entry name" value="Plug_dom"/>
</dbReference>
<dbReference type="Gene3D" id="2.170.130.10">
    <property type="entry name" value="TonB-dependent receptor, plug domain"/>
    <property type="match status" value="1"/>
</dbReference>
<evidence type="ECO:0000313" key="3">
    <source>
        <dbReference type="Proteomes" id="UP000593994"/>
    </source>
</evidence>
<dbReference type="RefSeq" id="WP_194368001.1">
    <property type="nucleotide sequence ID" value="NZ_CP054492.1"/>
</dbReference>
<proteinExistence type="predicted"/>
<evidence type="ECO:0000313" key="2">
    <source>
        <dbReference type="EMBL" id="QOY50881.1"/>
    </source>
</evidence>
<evidence type="ECO:0000259" key="1">
    <source>
        <dbReference type="Pfam" id="PF07715"/>
    </source>
</evidence>
<gene>
    <name evidence="2" type="ORF">HUE88_06930</name>
</gene>
<organism evidence="2 3">
    <name type="scientific">Candidatus Sulfurimonas baltica</name>
    <dbReference type="NCBI Taxonomy" id="2740404"/>
    <lineage>
        <taxon>Bacteria</taxon>
        <taxon>Pseudomonadati</taxon>
        <taxon>Campylobacterota</taxon>
        <taxon>Epsilonproteobacteria</taxon>
        <taxon>Campylobacterales</taxon>
        <taxon>Sulfurimonadaceae</taxon>
        <taxon>Sulfurimonas</taxon>
    </lineage>
</organism>
<dbReference type="EMBL" id="CP054492">
    <property type="protein sequence ID" value="QOY50881.1"/>
    <property type="molecule type" value="Genomic_DNA"/>
</dbReference>